<evidence type="ECO:0000256" key="4">
    <source>
        <dbReference type="ARBA" id="ARBA00022827"/>
    </source>
</evidence>
<keyword evidence="9" id="KW-1185">Reference proteome</keyword>
<protein>
    <submittedName>
        <fullName evidence="8">FAD binding domain-containing protein</fullName>
    </submittedName>
</protein>
<dbReference type="SUPFAM" id="SSF56176">
    <property type="entry name" value="FAD-binding/transporter-associated domain-like"/>
    <property type="match status" value="1"/>
</dbReference>
<evidence type="ECO:0000256" key="6">
    <source>
        <dbReference type="SAM" id="SignalP"/>
    </source>
</evidence>
<dbReference type="AlphaFoldDB" id="A0A162JTA9"/>
<dbReference type="InterPro" id="IPR050416">
    <property type="entry name" value="FAD-linked_Oxidoreductase"/>
</dbReference>
<accession>A0A162JTA9</accession>
<feature type="domain" description="FAD-binding PCMH-type" evidence="7">
    <location>
        <begin position="115"/>
        <end position="300"/>
    </location>
</feature>
<keyword evidence="6" id="KW-0732">Signal</keyword>
<name>A0A162JTA9_METRR</name>
<reference evidence="8 9" key="1">
    <citation type="journal article" date="2016" name="Genome Biol. Evol.">
        <title>Divergent and convergent evolution of fungal pathogenicity.</title>
        <authorList>
            <person name="Shang Y."/>
            <person name="Xiao G."/>
            <person name="Zheng P."/>
            <person name="Cen K."/>
            <person name="Zhan S."/>
            <person name="Wang C."/>
        </authorList>
    </citation>
    <scope>NUCLEOTIDE SEQUENCE [LARGE SCALE GENOMIC DNA]</scope>
    <source>
        <strain evidence="8 9">RCEF 4871</strain>
    </source>
</reference>
<dbReference type="InterPro" id="IPR016169">
    <property type="entry name" value="FAD-bd_PCMH_sub2"/>
</dbReference>
<proteinExistence type="inferred from homology"/>
<dbReference type="OMA" id="QIWIKYI"/>
<organism evidence="8 9">
    <name type="scientific">Metarhizium rileyi (strain RCEF 4871)</name>
    <name type="common">Nomuraea rileyi</name>
    <dbReference type="NCBI Taxonomy" id="1649241"/>
    <lineage>
        <taxon>Eukaryota</taxon>
        <taxon>Fungi</taxon>
        <taxon>Dikarya</taxon>
        <taxon>Ascomycota</taxon>
        <taxon>Pezizomycotina</taxon>
        <taxon>Sordariomycetes</taxon>
        <taxon>Hypocreomycetidae</taxon>
        <taxon>Hypocreales</taxon>
        <taxon>Clavicipitaceae</taxon>
        <taxon>Metarhizium</taxon>
    </lineage>
</organism>
<evidence type="ECO:0000256" key="1">
    <source>
        <dbReference type="ARBA" id="ARBA00001974"/>
    </source>
</evidence>
<dbReference type="PANTHER" id="PTHR42973:SF39">
    <property type="entry name" value="FAD-BINDING PCMH-TYPE DOMAIN-CONTAINING PROTEIN"/>
    <property type="match status" value="1"/>
</dbReference>
<feature type="chain" id="PRO_5007836125" evidence="6">
    <location>
        <begin position="19"/>
        <end position="594"/>
    </location>
</feature>
<dbReference type="Pfam" id="PF01565">
    <property type="entry name" value="FAD_binding_4"/>
    <property type="match status" value="1"/>
</dbReference>
<evidence type="ECO:0000313" key="9">
    <source>
        <dbReference type="Proteomes" id="UP000243498"/>
    </source>
</evidence>
<keyword evidence="4" id="KW-0274">FAD</keyword>
<comment type="similarity">
    <text evidence="2">Belongs to the oxygen-dependent FAD-linked oxidoreductase family.</text>
</comment>
<comment type="cofactor">
    <cofactor evidence="1">
        <name>FAD</name>
        <dbReference type="ChEBI" id="CHEBI:57692"/>
    </cofactor>
</comment>
<dbReference type="InterPro" id="IPR036318">
    <property type="entry name" value="FAD-bd_PCMH-like_sf"/>
</dbReference>
<feature type="signal peptide" evidence="6">
    <location>
        <begin position="1"/>
        <end position="18"/>
    </location>
</feature>
<keyword evidence="3" id="KW-0285">Flavoprotein</keyword>
<dbReference type="InterPro" id="IPR006094">
    <property type="entry name" value="Oxid_FAD_bind_N"/>
</dbReference>
<dbReference type="OrthoDB" id="9983560at2759"/>
<evidence type="ECO:0000256" key="3">
    <source>
        <dbReference type="ARBA" id="ARBA00022630"/>
    </source>
</evidence>
<dbReference type="PANTHER" id="PTHR42973">
    <property type="entry name" value="BINDING OXIDOREDUCTASE, PUTATIVE (AFU_ORTHOLOGUE AFUA_1G17690)-RELATED"/>
    <property type="match status" value="1"/>
</dbReference>
<dbReference type="GO" id="GO:0016491">
    <property type="term" value="F:oxidoreductase activity"/>
    <property type="evidence" value="ECO:0007669"/>
    <property type="project" value="UniProtKB-KW"/>
</dbReference>
<comment type="caution">
    <text evidence="8">The sequence shown here is derived from an EMBL/GenBank/DDBJ whole genome shotgun (WGS) entry which is preliminary data.</text>
</comment>
<evidence type="ECO:0000256" key="5">
    <source>
        <dbReference type="ARBA" id="ARBA00023002"/>
    </source>
</evidence>
<evidence type="ECO:0000256" key="2">
    <source>
        <dbReference type="ARBA" id="ARBA00005466"/>
    </source>
</evidence>
<dbReference type="InterPro" id="IPR016166">
    <property type="entry name" value="FAD-bd_PCMH"/>
</dbReference>
<gene>
    <name evidence="8" type="ORF">NOR_02679</name>
</gene>
<sequence length="594" mass="64690">MRSKHIVWALSLLPSTWALALPQGGCRCIPGEACWPSDETWDAFNSTVDGKLIKSVPLAKPCYTSTEGSGDQCQNVNNAWSTERFQTAQALGRFYPFNTTCPPVANGQQPGTCSLGQLPVYVVRATKHSDVEKTLGFVQDHNIRLSITNTGHDLNGRGDGFGSLGLWVQNLRKGLFFHESFKSATQCTESGWNGKSIHIDGAYQWGDVYGFAEKHNVIVVGGGSSSVGATGGWLSGGGHGPASRNYGLGADQLLEAEVMLANGTVVVANHCQHADLFRALRGGGPGYGVVLGVKVKAYPNVDKVTAHHLTIAPSPSRFNTSALVDAVSIMMQSFPALNERGYAGYATWFRYLPGPYIANSTSAYTHSFWTIGMNQADASAVFEPLRRKLADPGLNVVINSDFQEYNDYWSFFHNELDKADIPGDTLLLTSRMLDKKALHDFDRVRHMVEVVSGRPQEYTMNLAMLVSGGKVFADAADTSSGLNPAWRTSPVVLLTGRKIPKTQTLSLQERQAIAEDMTSHKGQATKELAPDTAGYMSEGDGNDPDYINSFYGRNYAAHLAAKDKYDPKHVFYCRTCVGAERFISRPEGALCRAF</sequence>
<dbReference type="STRING" id="1081105.A0A162JTA9"/>
<dbReference type="GO" id="GO:0071949">
    <property type="term" value="F:FAD binding"/>
    <property type="evidence" value="ECO:0007669"/>
    <property type="project" value="InterPro"/>
</dbReference>
<dbReference type="Proteomes" id="UP000243498">
    <property type="component" value="Unassembled WGS sequence"/>
</dbReference>
<keyword evidence="5" id="KW-0560">Oxidoreductase</keyword>
<evidence type="ECO:0000259" key="7">
    <source>
        <dbReference type="PROSITE" id="PS51387"/>
    </source>
</evidence>
<dbReference type="PROSITE" id="PS51387">
    <property type="entry name" value="FAD_PCMH"/>
    <property type="match status" value="1"/>
</dbReference>
<evidence type="ECO:0000313" key="8">
    <source>
        <dbReference type="EMBL" id="OAA47043.1"/>
    </source>
</evidence>
<dbReference type="EMBL" id="AZHC01000006">
    <property type="protein sequence ID" value="OAA47043.1"/>
    <property type="molecule type" value="Genomic_DNA"/>
</dbReference>
<dbReference type="Gene3D" id="3.30.465.10">
    <property type="match status" value="1"/>
</dbReference>